<dbReference type="HOGENOM" id="CLU_1031970_0_0_1"/>
<dbReference type="Proteomes" id="UP000008021">
    <property type="component" value="Chromosome 6"/>
</dbReference>
<protein>
    <recommendedName>
        <fullName evidence="1">Neprosin PEP catalytic domain-containing protein</fullName>
    </recommendedName>
</protein>
<name>A0A0E0DWR6_9ORYZ</name>
<reference evidence="2" key="1">
    <citation type="submission" date="2015-04" db="UniProtKB">
        <authorList>
            <consortium name="EnsemblPlants"/>
        </authorList>
    </citation>
    <scope>IDENTIFICATION</scope>
</reference>
<evidence type="ECO:0000313" key="3">
    <source>
        <dbReference type="Proteomes" id="UP000008021"/>
    </source>
</evidence>
<feature type="domain" description="Neprosin PEP catalytic" evidence="1">
    <location>
        <begin position="74"/>
        <end position="325"/>
    </location>
</feature>
<dbReference type="InterPro" id="IPR053168">
    <property type="entry name" value="Glutamic_endopeptidase"/>
</dbReference>
<accession>A0A0E0DWR6</accession>
<dbReference type="PROSITE" id="PS52045">
    <property type="entry name" value="NEPROSIN_PEP_CD"/>
    <property type="match status" value="1"/>
</dbReference>
<sequence>MKPERSMKEIVARSGIAARTSPPDMARTRELPGVPIRRPLANVDPLAAERVRRAFSFGYPYRNYSKISPTPYDWAGVNGVQEVAAAYGTNGPYHGLRALITNWPQLDYVHPNEFSMNYIMIGYTLDKDLLYGRAWPAVFGDSRARLFVYYTNDSGNNNNCFNLDCGGFHLQNSSVYLGGKWDQLTQPGGARYALPVSIHRDDTSLAWWVSVLDMEIGYYPENLFDTEFPDGSYVEMGGRVADTRPDGSHTATQMGNGSPACGGSRFATTILEYFGVSAYGELFRDSVDRTVVTTPSCYGAQTLGFSKTRPGYSLAYGGSGGIYCDVTDAY</sequence>
<dbReference type="PANTHER" id="PTHR31589:SF219">
    <property type="entry name" value="OS06G0144400 PROTEIN"/>
    <property type="match status" value="1"/>
</dbReference>
<evidence type="ECO:0000313" key="2">
    <source>
        <dbReference type="EnsemblPlants" id="OMERI06G03220.1"/>
    </source>
</evidence>
<organism evidence="2">
    <name type="scientific">Oryza meridionalis</name>
    <dbReference type="NCBI Taxonomy" id="40149"/>
    <lineage>
        <taxon>Eukaryota</taxon>
        <taxon>Viridiplantae</taxon>
        <taxon>Streptophyta</taxon>
        <taxon>Embryophyta</taxon>
        <taxon>Tracheophyta</taxon>
        <taxon>Spermatophyta</taxon>
        <taxon>Magnoliopsida</taxon>
        <taxon>Liliopsida</taxon>
        <taxon>Poales</taxon>
        <taxon>Poaceae</taxon>
        <taxon>BOP clade</taxon>
        <taxon>Oryzoideae</taxon>
        <taxon>Oryzeae</taxon>
        <taxon>Oryzinae</taxon>
        <taxon>Oryza</taxon>
    </lineage>
</organism>
<proteinExistence type="predicted"/>
<dbReference type="STRING" id="40149.A0A0E0DWR6"/>
<dbReference type="PANTHER" id="PTHR31589">
    <property type="entry name" value="PROTEIN, PUTATIVE (DUF239)-RELATED-RELATED"/>
    <property type="match status" value="1"/>
</dbReference>
<dbReference type="EnsemblPlants" id="OMERI06G03220.1">
    <property type="protein sequence ID" value="OMERI06G03220.1"/>
    <property type="gene ID" value="OMERI06G03220"/>
</dbReference>
<keyword evidence="3" id="KW-1185">Reference proteome</keyword>
<evidence type="ECO:0000259" key="1">
    <source>
        <dbReference type="PROSITE" id="PS52045"/>
    </source>
</evidence>
<dbReference type="InterPro" id="IPR004314">
    <property type="entry name" value="Neprosin"/>
</dbReference>
<dbReference type="Gramene" id="OMERI06G03220.1">
    <property type="protein sequence ID" value="OMERI06G03220.1"/>
    <property type="gene ID" value="OMERI06G03220"/>
</dbReference>
<dbReference type="AlphaFoldDB" id="A0A0E0DWR6"/>
<dbReference type="Pfam" id="PF03080">
    <property type="entry name" value="Neprosin"/>
    <property type="match status" value="1"/>
</dbReference>
<reference evidence="2" key="2">
    <citation type="submission" date="2018-05" db="EMBL/GenBank/DDBJ databases">
        <title>OmerRS3 (Oryza meridionalis Reference Sequence Version 3).</title>
        <authorList>
            <person name="Zhang J."/>
            <person name="Kudrna D."/>
            <person name="Lee S."/>
            <person name="Talag J."/>
            <person name="Welchert J."/>
            <person name="Wing R.A."/>
        </authorList>
    </citation>
    <scope>NUCLEOTIDE SEQUENCE [LARGE SCALE GENOMIC DNA]</scope>
    <source>
        <strain evidence="2">cv. OR44</strain>
    </source>
</reference>